<protein>
    <submittedName>
        <fullName evidence="2">Extracellular solute-binding protein</fullName>
    </submittedName>
</protein>
<keyword evidence="1" id="KW-0732">Signal</keyword>
<feature type="signal peptide" evidence="1">
    <location>
        <begin position="1"/>
        <end position="28"/>
    </location>
</feature>
<feature type="chain" id="PRO_5047254569" evidence="1">
    <location>
        <begin position="29"/>
        <end position="461"/>
    </location>
</feature>
<dbReference type="SUPFAM" id="SSF53850">
    <property type="entry name" value="Periplasmic binding protein-like II"/>
    <property type="match status" value="1"/>
</dbReference>
<dbReference type="Proteomes" id="UP001165580">
    <property type="component" value="Unassembled WGS sequence"/>
</dbReference>
<dbReference type="PROSITE" id="PS51257">
    <property type="entry name" value="PROKAR_LIPOPROTEIN"/>
    <property type="match status" value="1"/>
</dbReference>
<evidence type="ECO:0000313" key="3">
    <source>
        <dbReference type="Proteomes" id="UP001165580"/>
    </source>
</evidence>
<proteinExistence type="predicted"/>
<sequence length="461" mass="48567">MFTRTTRRRGRRIALTAAAFVAVPLILAGCSGSSSSGAGVIELWAAAPPDQAQEATIRASFDGFTKTHPDSELKITFMPADAVAEKQRTALAAGQGPSIVGAAGPSTVGPYAEAGYLADLTDLVTKEGLDKKIFPWALEAGTVDGKIVALPSAYESLVLFYNKTLFDEHGWQPPTDRASLETLAGQMEDEGIIPFAGGNADYRAVVEITLSALLNQVAGPGYIHDALLGEASWADKPCVDSAATMVDYFDKGWIGGSSEEYFTKGFGAVYQDFASGAAGMLISGSYDFTQLPAYFGADGNTSEWDWVPLPPLSDDVPANVFPLAVGGTSSVNAQLSDTGPTESFLAWQYTNDNAAWASVAAGVDGATPLPIDFDPAQVPANVDPRIVEHYTQINEASAENMVGYVTYTSFGPKSEAFVVTNTEKLITDDMTPADFCGGLESASQEDIAAGNVPSVWTTDAR</sequence>
<dbReference type="RefSeq" id="WP_259487950.1">
    <property type="nucleotide sequence ID" value="NZ_JANTEZ010000012.1"/>
</dbReference>
<organism evidence="2 3">
    <name type="scientific">Herbiconiux gentiana</name>
    <dbReference type="NCBI Taxonomy" id="2970912"/>
    <lineage>
        <taxon>Bacteria</taxon>
        <taxon>Bacillati</taxon>
        <taxon>Actinomycetota</taxon>
        <taxon>Actinomycetes</taxon>
        <taxon>Micrococcales</taxon>
        <taxon>Microbacteriaceae</taxon>
        <taxon>Herbiconiux</taxon>
    </lineage>
</organism>
<dbReference type="PANTHER" id="PTHR43649">
    <property type="entry name" value="ARABINOSE-BINDING PROTEIN-RELATED"/>
    <property type="match status" value="1"/>
</dbReference>
<dbReference type="InterPro" id="IPR050490">
    <property type="entry name" value="Bact_solute-bd_prot1"/>
</dbReference>
<reference evidence="2" key="1">
    <citation type="submission" date="2022-08" db="EMBL/GenBank/DDBJ databases">
        <authorList>
            <person name="Deng Y."/>
            <person name="Han X.-F."/>
            <person name="Zhang Y.-Q."/>
        </authorList>
    </citation>
    <scope>NUCLEOTIDE SEQUENCE</scope>
    <source>
        <strain evidence="2">CPCC 205716</strain>
    </source>
</reference>
<dbReference type="EMBL" id="JANTEZ010000012">
    <property type="protein sequence ID" value="MCS5716432.1"/>
    <property type="molecule type" value="Genomic_DNA"/>
</dbReference>
<gene>
    <name evidence="2" type="ORF">NVV95_17940</name>
</gene>
<dbReference type="Gene3D" id="3.40.190.10">
    <property type="entry name" value="Periplasmic binding protein-like II"/>
    <property type="match status" value="2"/>
</dbReference>
<dbReference type="InterPro" id="IPR006059">
    <property type="entry name" value="SBP"/>
</dbReference>
<keyword evidence="3" id="KW-1185">Reference proteome</keyword>
<comment type="caution">
    <text evidence="2">The sequence shown here is derived from an EMBL/GenBank/DDBJ whole genome shotgun (WGS) entry which is preliminary data.</text>
</comment>
<accession>A0ABT2GLF3</accession>
<dbReference type="Pfam" id="PF01547">
    <property type="entry name" value="SBP_bac_1"/>
    <property type="match status" value="1"/>
</dbReference>
<evidence type="ECO:0000313" key="2">
    <source>
        <dbReference type="EMBL" id="MCS5716432.1"/>
    </source>
</evidence>
<dbReference type="PANTHER" id="PTHR43649:SF12">
    <property type="entry name" value="DIACETYLCHITOBIOSE BINDING PROTEIN DASA"/>
    <property type="match status" value="1"/>
</dbReference>
<name>A0ABT2GLF3_9MICO</name>
<evidence type="ECO:0000256" key="1">
    <source>
        <dbReference type="SAM" id="SignalP"/>
    </source>
</evidence>